<feature type="chain" id="PRO_5045872311" evidence="3">
    <location>
        <begin position="24"/>
        <end position="473"/>
    </location>
</feature>
<dbReference type="EMBL" id="MBUA01000001">
    <property type="protein sequence ID" value="MBC6489993.1"/>
    <property type="molecule type" value="Genomic_DNA"/>
</dbReference>
<dbReference type="NCBIfam" id="TIGR00666">
    <property type="entry name" value="PBP4"/>
    <property type="match status" value="1"/>
</dbReference>
<dbReference type="SUPFAM" id="SSF56601">
    <property type="entry name" value="beta-lactamase/transpeptidase-like"/>
    <property type="match status" value="1"/>
</dbReference>
<dbReference type="InterPro" id="IPR012338">
    <property type="entry name" value="Beta-lactam/transpept-like"/>
</dbReference>
<feature type="signal peptide" evidence="3">
    <location>
        <begin position="1"/>
        <end position="23"/>
    </location>
</feature>
<proteinExistence type="inferred from homology"/>
<name>A0ABR7M4Q3_9BACT</name>
<dbReference type="PRINTS" id="PR00922">
    <property type="entry name" value="DADACBPTASE3"/>
</dbReference>
<gene>
    <name evidence="4" type="ORF">BC349_03365</name>
</gene>
<dbReference type="PANTHER" id="PTHR30023">
    <property type="entry name" value="D-ALANYL-D-ALANINE CARBOXYPEPTIDASE"/>
    <property type="match status" value="1"/>
</dbReference>
<evidence type="ECO:0000313" key="5">
    <source>
        <dbReference type="Proteomes" id="UP000765802"/>
    </source>
</evidence>
<dbReference type="GO" id="GO:0004180">
    <property type="term" value="F:carboxypeptidase activity"/>
    <property type="evidence" value="ECO:0007669"/>
    <property type="project" value="UniProtKB-KW"/>
</dbReference>
<keyword evidence="2" id="KW-0378">Hydrolase</keyword>
<keyword evidence="4" id="KW-0121">Carboxypeptidase</keyword>
<evidence type="ECO:0000313" key="4">
    <source>
        <dbReference type="EMBL" id="MBC6489993.1"/>
    </source>
</evidence>
<comment type="caution">
    <text evidence="4">The sequence shown here is derived from an EMBL/GenBank/DDBJ whole genome shotgun (WGS) entry which is preliminary data.</text>
</comment>
<dbReference type="Proteomes" id="UP000765802">
    <property type="component" value="Unassembled WGS sequence"/>
</dbReference>
<sequence length="473" mass="51623">MKRIGTFVLFFWVLMTCFFSESAAQPLAVRLKNAVQSLGADPQMKHATWSLVVADAVTGAILFDHNGQAALAPASTLKVITSITAFELLGIDFRYETRLGYRGRLSDGTLEGDMILQGSGDPSLGSWRYAGTGSEDLLGQMGNAMVARGIRYVHGDIIADTAGWNNEPIPDGWIWQDMGNYYGAGSWKFNWNENQYDVILKSGRQPGSVVEIVSTKPVLAGVTLRSALTAGPDGSGDNAYIYLPPFAREGVIRGTIPPAKESFSISGSLPDPPKQFASQLKEVLAEDKITVAGNIKLNEYPVAAVSGDNFQLLFSHKSPTLDSLVYWFLRKSINLYGESLIRTMGLKQYGNASTKNGVEAVLEFWKNYGIEPGALQLMDGSGLSPQNRITAMALVQSLQYARKRPWFRSFYEGLPVYNGMKLKSGSINGSRAFAGYHTAANGKTYTVAIMVNNYTGSASGMVRKMFLVLDYLK</sequence>
<keyword evidence="4" id="KW-0645">Protease</keyword>
<dbReference type="PANTHER" id="PTHR30023:SF0">
    <property type="entry name" value="PENICILLIN-SENSITIVE CARBOXYPEPTIDASE A"/>
    <property type="match status" value="1"/>
</dbReference>
<protein>
    <submittedName>
        <fullName evidence="4">D-alanyl-D-alanine carboxypeptidase/D-alanyl-D-alanine-endopeptidase</fullName>
    </submittedName>
</protein>
<evidence type="ECO:0000256" key="1">
    <source>
        <dbReference type="ARBA" id="ARBA00006096"/>
    </source>
</evidence>
<organism evidence="4 5">
    <name type="scientific">Flavihumibacter stibioxidans</name>
    <dbReference type="NCBI Taxonomy" id="1834163"/>
    <lineage>
        <taxon>Bacteria</taxon>
        <taxon>Pseudomonadati</taxon>
        <taxon>Bacteroidota</taxon>
        <taxon>Chitinophagia</taxon>
        <taxon>Chitinophagales</taxon>
        <taxon>Chitinophagaceae</taxon>
        <taxon>Flavihumibacter</taxon>
    </lineage>
</organism>
<accession>A0ABR7M4Q3</accession>
<dbReference type="Pfam" id="PF02113">
    <property type="entry name" value="Peptidase_S13"/>
    <property type="match status" value="1"/>
</dbReference>
<dbReference type="RefSeq" id="WP_187255323.1">
    <property type="nucleotide sequence ID" value="NZ_JBHULF010000006.1"/>
</dbReference>
<dbReference type="Gene3D" id="3.50.80.20">
    <property type="entry name" value="D-Ala-D-Ala carboxypeptidase C, peptidase S13"/>
    <property type="match status" value="1"/>
</dbReference>
<evidence type="ECO:0000256" key="2">
    <source>
        <dbReference type="ARBA" id="ARBA00022801"/>
    </source>
</evidence>
<keyword evidence="3" id="KW-0732">Signal</keyword>
<comment type="similarity">
    <text evidence="1">Belongs to the peptidase S13 family.</text>
</comment>
<reference evidence="4 5" key="1">
    <citation type="submission" date="2016-07" db="EMBL/GenBank/DDBJ databases">
        <title>Genome analysis of Flavihumibacter stibioxidans YS-17.</title>
        <authorList>
            <person name="Shi K."/>
            <person name="Han Y."/>
            <person name="Wang G."/>
        </authorList>
    </citation>
    <scope>NUCLEOTIDE SEQUENCE [LARGE SCALE GENOMIC DNA]</scope>
    <source>
        <strain evidence="4 5">YS-17</strain>
    </source>
</reference>
<evidence type="ECO:0000256" key="3">
    <source>
        <dbReference type="SAM" id="SignalP"/>
    </source>
</evidence>
<dbReference type="Gene3D" id="3.40.710.10">
    <property type="entry name" value="DD-peptidase/beta-lactamase superfamily"/>
    <property type="match status" value="2"/>
</dbReference>
<dbReference type="InterPro" id="IPR000667">
    <property type="entry name" value="Peptidase_S13"/>
</dbReference>
<keyword evidence="5" id="KW-1185">Reference proteome</keyword>